<dbReference type="InterPro" id="IPR000387">
    <property type="entry name" value="Tyr_Pase_dom"/>
</dbReference>
<dbReference type="GO" id="GO:0005737">
    <property type="term" value="C:cytoplasm"/>
    <property type="evidence" value="ECO:0007669"/>
    <property type="project" value="TreeGrafter"/>
</dbReference>
<dbReference type="PANTHER" id="PTHR46377">
    <property type="entry name" value="DUAL SPECIFICITY PROTEIN PHOSPHATASE 19"/>
    <property type="match status" value="1"/>
</dbReference>
<proteinExistence type="predicted"/>
<reference evidence="3" key="1">
    <citation type="submission" date="2021-02" db="EMBL/GenBank/DDBJ databases">
        <title>First Annotated Genome of the Yellow-green Alga Tribonema minus.</title>
        <authorList>
            <person name="Mahan K.M."/>
        </authorList>
    </citation>
    <scope>NUCLEOTIDE SEQUENCE</scope>
    <source>
        <strain evidence="3">UTEX B ZZ1240</strain>
    </source>
</reference>
<evidence type="ECO:0000259" key="1">
    <source>
        <dbReference type="PROSITE" id="PS50054"/>
    </source>
</evidence>
<dbReference type="Proteomes" id="UP000664859">
    <property type="component" value="Unassembled WGS sequence"/>
</dbReference>
<keyword evidence="4" id="KW-1185">Reference proteome</keyword>
<dbReference type="PROSITE" id="PS50056">
    <property type="entry name" value="TYR_PHOSPHATASE_2"/>
    <property type="match status" value="1"/>
</dbReference>
<feature type="domain" description="Tyrosine specific protein phosphatases" evidence="2">
    <location>
        <begin position="62"/>
        <end position="126"/>
    </location>
</feature>
<dbReference type="PROSITE" id="PS50054">
    <property type="entry name" value="TYR_PHOSPHATASE_DUAL"/>
    <property type="match status" value="1"/>
</dbReference>
<feature type="non-terminal residue" evidence="3">
    <location>
        <position position="140"/>
    </location>
</feature>
<dbReference type="AlphaFoldDB" id="A0A835YRX1"/>
<protein>
    <submittedName>
        <fullName evidence="3">Protein-tyrosine phosphatase-like protein</fullName>
    </submittedName>
</protein>
<evidence type="ECO:0000313" key="3">
    <source>
        <dbReference type="EMBL" id="KAG5180466.1"/>
    </source>
</evidence>
<dbReference type="EMBL" id="JAFCMP010000390">
    <property type="protein sequence ID" value="KAG5180466.1"/>
    <property type="molecule type" value="Genomic_DNA"/>
</dbReference>
<evidence type="ECO:0000313" key="4">
    <source>
        <dbReference type="Proteomes" id="UP000664859"/>
    </source>
</evidence>
<dbReference type="Pfam" id="PF00782">
    <property type="entry name" value="DSPc"/>
    <property type="match status" value="1"/>
</dbReference>
<dbReference type="OrthoDB" id="10252009at2759"/>
<dbReference type="InterPro" id="IPR000340">
    <property type="entry name" value="Dual-sp_phosphatase_cat-dom"/>
</dbReference>
<dbReference type="SMART" id="SM00195">
    <property type="entry name" value="DSPc"/>
    <property type="match status" value="1"/>
</dbReference>
<sequence length="140" mass="15051">QDDALAAVLPGKVYFGSIDAAFNLEGLQAKGITHIINASGKAVDMYTGVQYCNFALRDREGADVLAVVAQTNELIAAVLRAEGRVLVNCWAGRSRSAAIAVGFLMAKHGRSYDDAVEQLRAQRPAVKINIGFERQLRAFG</sequence>
<evidence type="ECO:0000259" key="2">
    <source>
        <dbReference type="PROSITE" id="PS50056"/>
    </source>
</evidence>
<gene>
    <name evidence="3" type="ORF">JKP88DRAFT_131628</name>
</gene>
<dbReference type="CDD" id="cd14498">
    <property type="entry name" value="DSP"/>
    <property type="match status" value="1"/>
</dbReference>
<dbReference type="InterPro" id="IPR029021">
    <property type="entry name" value="Prot-tyrosine_phosphatase-like"/>
</dbReference>
<dbReference type="GO" id="GO:0008579">
    <property type="term" value="F:JUN kinase phosphatase activity"/>
    <property type="evidence" value="ECO:0007669"/>
    <property type="project" value="TreeGrafter"/>
</dbReference>
<feature type="domain" description="Tyrosine-protein phosphatase" evidence="1">
    <location>
        <begin position="5"/>
        <end position="140"/>
    </location>
</feature>
<dbReference type="PANTHER" id="PTHR46377:SF1">
    <property type="entry name" value="DUAL SPECIFICITY PROTEIN PHOSPHATASE 19"/>
    <property type="match status" value="1"/>
</dbReference>
<comment type="caution">
    <text evidence="3">The sequence shown here is derived from an EMBL/GenBank/DDBJ whole genome shotgun (WGS) entry which is preliminary data.</text>
</comment>
<dbReference type="SUPFAM" id="SSF52799">
    <property type="entry name" value="(Phosphotyrosine protein) phosphatases II"/>
    <property type="match status" value="1"/>
</dbReference>
<accession>A0A835YRX1</accession>
<dbReference type="InterPro" id="IPR020422">
    <property type="entry name" value="TYR_PHOSPHATASE_DUAL_dom"/>
</dbReference>
<dbReference type="Gene3D" id="3.90.190.10">
    <property type="entry name" value="Protein tyrosine phosphatase superfamily"/>
    <property type="match status" value="1"/>
</dbReference>
<organism evidence="3 4">
    <name type="scientific">Tribonema minus</name>
    <dbReference type="NCBI Taxonomy" id="303371"/>
    <lineage>
        <taxon>Eukaryota</taxon>
        <taxon>Sar</taxon>
        <taxon>Stramenopiles</taxon>
        <taxon>Ochrophyta</taxon>
        <taxon>PX clade</taxon>
        <taxon>Xanthophyceae</taxon>
        <taxon>Tribonematales</taxon>
        <taxon>Tribonemataceae</taxon>
        <taxon>Tribonema</taxon>
    </lineage>
</organism>
<name>A0A835YRX1_9STRA</name>
<feature type="non-terminal residue" evidence="3">
    <location>
        <position position="1"/>
    </location>
</feature>